<dbReference type="KEGG" id="psoj:PHYSODRAFT_352612"/>
<proteinExistence type="predicted"/>
<dbReference type="GO" id="GO:0003989">
    <property type="term" value="F:acetyl-CoA carboxylase activity"/>
    <property type="evidence" value="ECO:0007669"/>
    <property type="project" value="InterPro"/>
</dbReference>
<dbReference type="SMR" id="G5A381"/>
<dbReference type="RefSeq" id="XP_009534982.1">
    <property type="nucleotide sequence ID" value="XM_009536687.1"/>
</dbReference>
<dbReference type="STRING" id="1094619.G5A381"/>
<dbReference type="AlphaFoldDB" id="G5A381"/>
<evidence type="ECO:0000313" key="5">
    <source>
        <dbReference type="Proteomes" id="UP000002640"/>
    </source>
</evidence>
<dbReference type="Pfam" id="PF01039">
    <property type="entry name" value="Carboxyl_trans"/>
    <property type="match status" value="3"/>
</dbReference>
<dbReference type="PANTHER" id="PTHR45728:SF3">
    <property type="entry name" value="ACETYL-COA CARBOXYLASE"/>
    <property type="match status" value="1"/>
</dbReference>
<organism evidence="4 5">
    <name type="scientific">Phytophthora sojae (strain P6497)</name>
    <name type="common">Soybean stem and root rot agent</name>
    <name type="synonym">Phytophthora megasperma f. sp. glycines</name>
    <dbReference type="NCBI Taxonomy" id="1094619"/>
    <lineage>
        <taxon>Eukaryota</taxon>
        <taxon>Sar</taxon>
        <taxon>Stramenopiles</taxon>
        <taxon>Oomycota</taxon>
        <taxon>Peronosporomycetes</taxon>
        <taxon>Peronosporales</taxon>
        <taxon>Peronosporaceae</taxon>
        <taxon>Phytophthora</taxon>
    </lineage>
</organism>
<feature type="compositionally biased region" description="Polar residues" evidence="1">
    <location>
        <begin position="12"/>
        <end position="21"/>
    </location>
</feature>
<dbReference type="PANTHER" id="PTHR45728">
    <property type="entry name" value="ACETYL-COA CARBOXYLASE, ISOFORM A"/>
    <property type="match status" value="1"/>
</dbReference>
<dbReference type="EMBL" id="JH159159">
    <property type="protein sequence ID" value="EGZ10121.1"/>
    <property type="molecule type" value="Genomic_DNA"/>
</dbReference>
<dbReference type="InterPro" id="IPR049076">
    <property type="entry name" value="ACCA"/>
</dbReference>
<reference evidence="4 5" key="1">
    <citation type="journal article" date="2006" name="Science">
        <title>Phytophthora genome sequences uncover evolutionary origins and mechanisms of pathogenesis.</title>
        <authorList>
            <person name="Tyler B.M."/>
            <person name="Tripathy S."/>
            <person name="Zhang X."/>
            <person name="Dehal P."/>
            <person name="Jiang R.H."/>
            <person name="Aerts A."/>
            <person name="Arredondo F.D."/>
            <person name="Baxter L."/>
            <person name="Bensasson D."/>
            <person name="Beynon J.L."/>
            <person name="Chapman J."/>
            <person name="Damasceno C.M."/>
            <person name="Dorrance A.E."/>
            <person name="Dou D."/>
            <person name="Dickerman A.W."/>
            <person name="Dubchak I.L."/>
            <person name="Garbelotto M."/>
            <person name="Gijzen M."/>
            <person name="Gordon S.G."/>
            <person name="Govers F."/>
            <person name="Grunwald N.J."/>
            <person name="Huang W."/>
            <person name="Ivors K.L."/>
            <person name="Jones R.W."/>
            <person name="Kamoun S."/>
            <person name="Krampis K."/>
            <person name="Lamour K.H."/>
            <person name="Lee M.K."/>
            <person name="McDonald W.H."/>
            <person name="Medina M."/>
            <person name="Meijer H.J."/>
            <person name="Nordberg E.K."/>
            <person name="Maclean D.J."/>
            <person name="Ospina-Giraldo M.D."/>
            <person name="Morris P.F."/>
            <person name="Phuntumart V."/>
            <person name="Putnam N.H."/>
            <person name="Rash S."/>
            <person name="Rose J.K."/>
            <person name="Sakihama Y."/>
            <person name="Salamov A.A."/>
            <person name="Savidor A."/>
            <person name="Scheuring C.F."/>
            <person name="Smith B.M."/>
            <person name="Sobral B.W."/>
            <person name="Terry A."/>
            <person name="Torto-Alalibo T.A."/>
            <person name="Win J."/>
            <person name="Xu Z."/>
            <person name="Zhang H."/>
            <person name="Grigoriev I.V."/>
            <person name="Rokhsar D.S."/>
            <person name="Boore J.L."/>
        </authorList>
    </citation>
    <scope>NUCLEOTIDE SEQUENCE [LARGE SCALE GENOMIC DNA]</scope>
    <source>
        <strain evidence="4 5">P6497</strain>
    </source>
</reference>
<dbReference type="InterPro" id="IPR029045">
    <property type="entry name" value="ClpP/crotonase-like_dom_sf"/>
</dbReference>
<evidence type="ECO:0000256" key="1">
    <source>
        <dbReference type="SAM" id="MobiDB-lite"/>
    </source>
</evidence>
<evidence type="ECO:0000259" key="3">
    <source>
        <dbReference type="PROSITE" id="PS50989"/>
    </source>
</evidence>
<evidence type="ECO:0008006" key="6">
    <source>
        <dbReference type="Google" id="ProtNLM"/>
    </source>
</evidence>
<dbReference type="InterPro" id="IPR011762">
    <property type="entry name" value="COA_CT_N"/>
</dbReference>
<evidence type="ECO:0000313" key="4">
    <source>
        <dbReference type="EMBL" id="EGZ10121.1"/>
    </source>
</evidence>
<accession>G5A381</accession>
<keyword evidence="5" id="KW-1185">Reference proteome</keyword>
<dbReference type="SUPFAM" id="SSF52096">
    <property type="entry name" value="ClpP/crotonase"/>
    <property type="match status" value="2"/>
</dbReference>
<dbReference type="InParanoid" id="G5A381"/>
<feature type="compositionally biased region" description="Basic and acidic residues" evidence="1">
    <location>
        <begin position="1"/>
        <end position="11"/>
    </location>
</feature>
<dbReference type="Proteomes" id="UP000002640">
    <property type="component" value="Unassembled WGS sequence"/>
</dbReference>
<protein>
    <recommendedName>
        <fullName evidence="6">CoA carboxyltransferase N-terminal domain-containing protein</fullName>
    </recommendedName>
</protein>
<dbReference type="GeneID" id="20649290"/>
<feature type="domain" description="CoA carboxyltransferase N-terminal" evidence="2">
    <location>
        <begin position="1"/>
        <end position="155"/>
    </location>
</feature>
<name>G5A381_PHYSP</name>
<dbReference type="InterPro" id="IPR034733">
    <property type="entry name" value="AcCoA_carboxyl_beta"/>
</dbReference>
<gene>
    <name evidence="4" type="ORF">PHYSODRAFT_352612</name>
</gene>
<dbReference type="Gene3D" id="3.90.226.10">
    <property type="entry name" value="2-enoyl-CoA Hydratase, Chain A, domain 1"/>
    <property type="match status" value="4"/>
</dbReference>
<feature type="region of interest" description="Disordered" evidence="1">
    <location>
        <begin position="1"/>
        <end position="21"/>
    </location>
</feature>
<sequence length="524" mass="57792">METRELIRDTTGKSLTETTRPRGQNDIGMVAWLLALYTPEFPDGRAIIIIANDITFKAGSFGTREDTLFDLASKLARSKGIPRFFFSANAGARIGMAEPIKALYKVCWEDETNPTKGFDTGEERYGLNDIVGRVIGLGVECLRGSGTIAGKTSRIPGRVHADVYTSNDQLGGVKIMHTNGVTHLTATNHLLGIYSILEWLAFVPMVRRGQLPIRDLTGVDEIERTVDFGCKATGKWVSGLMDKDSFRETLDGWAKSVIVGRGRLGDIPCRVVVTEVRTSEKVIPADPAAPASQENLMPQTGQVWFPDSAHKTATAVEDFKGEDLPLFILANWRGFSGRQRDMIDELPKLGAAIVDGLGRGGLLEPAGLIATARNSRLDDMLEQLTARAELSPEKKESKSAKMAADIKTCEETLLPIHVQMAMAFDDLHDSPDRMKSIDRIRQVVPWPKSGKFFCWRLKRQLPELTLHRHAASAGGSRPTVFLCSSGRMATQTCWLSSDTEWIASCVAKLHQEQMASRCEACRSW</sequence>
<dbReference type="PROSITE" id="PS50989">
    <property type="entry name" value="COA_CT_CTER"/>
    <property type="match status" value="1"/>
</dbReference>
<dbReference type="InterPro" id="IPR011763">
    <property type="entry name" value="COA_CT_C"/>
</dbReference>
<feature type="domain" description="CoA carboxyltransferase C-terminal" evidence="3">
    <location>
        <begin position="208"/>
        <end position="472"/>
    </location>
</feature>
<dbReference type="PROSITE" id="PS50980">
    <property type="entry name" value="COA_CT_NTER"/>
    <property type="match status" value="1"/>
</dbReference>
<dbReference type="GO" id="GO:0006633">
    <property type="term" value="P:fatty acid biosynthetic process"/>
    <property type="evidence" value="ECO:0007669"/>
    <property type="project" value="TreeGrafter"/>
</dbReference>
<evidence type="ECO:0000259" key="2">
    <source>
        <dbReference type="PROSITE" id="PS50980"/>
    </source>
</evidence>